<dbReference type="OrthoDB" id="10532876at2759"/>
<sequence>MASPAMNQPPEVLQKIMAQLLLPDSALPYTNRPLIHITGHPRAKILPLIYLCKAWYIAAVPLLYRDILIARLAQLKNLNITLKKPECAGLKFWLESIEIRDMIPSEISSSAFQDEIRTLLQTCPNLTQFAYTHCFRLKYAFYAPVYPWLTAPIKHLRLECVTSLQELVVALKETSPTLISLYISLLIPSDSSSYQASVRDQLTIHFDMPHLHTLAIPQTTIGFSLISKWKTPNLKRLIFSQDMIAAKVGYAHFLTGTGNQPSGGGGSNHQLHPWGPFQGVACKVEVLELNSWTFTTPICHPKLKWIDVWVHDSNTTAGTLELVKKFYTIQTVPLVNRSMRSAKSIVPEWLGAPADIRSIRIFPKHLYQWSHLPYIDPPTSDSSSKPRVYQSEHFEEPWTWHQWLMEDYESEQDDADFSCDSDAGLSGGSGIDSSDSDADEDDTDDGEEEEGDDILPPRPSLLERDDPSGENIFV</sequence>
<evidence type="ECO:0008006" key="4">
    <source>
        <dbReference type="Google" id="ProtNLM"/>
    </source>
</evidence>
<dbReference type="EMBL" id="NHTK01005930">
    <property type="protein sequence ID" value="PPQ71046.1"/>
    <property type="molecule type" value="Genomic_DNA"/>
</dbReference>
<organism evidence="2 3">
    <name type="scientific">Panaeolus cyanescens</name>
    <dbReference type="NCBI Taxonomy" id="181874"/>
    <lineage>
        <taxon>Eukaryota</taxon>
        <taxon>Fungi</taxon>
        <taxon>Dikarya</taxon>
        <taxon>Basidiomycota</taxon>
        <taxon>Agaricomycotina</taxon>
        <taxon>Agaricomycetes</taxon>
        <taxon>Agaricomycetidae</taxon>
        <taxon>Agaricales</taxon>
        <taxon>Agaricineae</taxon>
        <taxon>Galeropsidaceae</taxon>
        <taxon>Panaeolus</taxon>
    </lineage>
</organism>
<name>A0A409VXR9_9AGAR</name>
<evidence type="ECO:0000313" key="2">
    <source>
        <dbReference type="EMBL" id="PPQ71046.1"/>
    </source>
</evidence>
<gene>
    <name evidence="2" type="ORF">CVT24_011926</name>
</gene>
<comment type="caution">
    <text evidence="2">The sequence shown here is derived from an EMBL/GenBank/DDBJ whole genome shotgun (WGS) entry which is preliminary data.</text>
</comment>
<evidence type="ECO:0000313" key="3">
    <source>
        <dbReference type="Proteomes" id="UP000284842"/>
    </source>
</evidence>
<dbReference type="Proteomes" id="UP000284842">
    <property type="component" value="Unassembled WGS sequence"/>
</dbReference>
<feature type="compositionally biased region" description="Acidic residues" evidence="1">
    <location>
        <begin position="434"/>
        <end position="453"/>
    </location>
</feature>
<proteinExistence type="predicted"/>
<dbReference type="AlphaFoldDB" id="A0A409VXR9"/>
<dbReference type="InParanoid" id="A0A409VXR9"/>
<protein>
    <recommendedName>
        <fullName evidence="4">F-box domain-containing protein</fullName>
    </recommendedName>
</protein>
<feature type="region of interest" description="Disordered" evidence="1">
    <location>
        <begin position="411"/>
        <end position="474"/>
    </location>
</feature>
<reference evidence="2 3" key="1">
    <citation type="journal article" date="2018" name="Evol. Lett.">
        <title>Horizontal gene cluster transfer increased hallucinogenic mushroom diversity.</title>
        <authorList>
            <person name="Reynolds H.T."/>
            <person name="Vijayakumar V."/>
            <person name="Gluck-Thaler E."/>
            <person name="Korotkin H.B."/>
            <person name="Matheny P.B."/>
            <person name="Slot J.C."/>
        </authorList>
    </citation>
    <scope>NUCLEOTIDE SEQUENCE [LARGE SCALE GENOMIC DNA]</scope>
    <source>
        <strain evidence="2 3">2629</strain>
    </source>
</reference>
<keyword evidence="3" id="KW-1185">Reference proteome</keyword>
<evidence type="ECO:0000256" key="1">
    <source>
        <dbReference type="SAM" id="MobiDB-lite"/>
    </source>
</evidence>
<accession>A0A409VXR9</accession>